<dbReference type="InterPro" id="IPR036388">
    <property type="entry name" value="WH-like_DNA-bd_sf"/>
</dbReference>
<dbReference type="GO" id="GO:0043328">
    <property type="term" value="P:protein transport to vacuole involved in ubiquitin-dependent protein catabolic process via the multivesicular body sorting pathway"/>
    <property type="evidence" value="ECO:0007669"/>
    <property type="project" value="UniProtKB-UniRule"/>
</dbReference>
<dbReference type="SUPFAM" id="SSF90209">
    <property type="entry name" value="Ran binding protein zinc finger-like"/>
    <property type="match status" value="1"/>
</dbReference>
<evidence type="ECO:0000256" key="2">
    <source>
        <dbReference type="ARBA" id="ARBA00022448"/>
    </source>
</evidence>
<feature type="domain" description="GLUE N-terminal" evidence="13">
    <location>
        <begin position="7"/>
        <end position="329"/>
    </location>
</feature>
<evidence type="ECO:0000256" key="10">
    <source>
        <dbReference type="RuleBase" id="RU367095"/>
    </source>
</evidence>
<evidence type="ECO:0000259" key="13">
    <source>
        <dbReference type="PROSITE" id="PS51495"/>
    </source>
</evidence>
<reference evidence="14" key="1">
    <citation type="journal article" date="2020" name="Fungal Divers.">
        <title>Resolving the Mortierellaceae phylogeny through synthesis of multi-gene phylogenetics and phylogenomics.</title>
        <authorList>
            <person name="Vandepol N."/>
            <person name="Liber J."/>
            <person name="Desiro A."/>
            <person name="Na H."/>
            <person name="Kennedy M."/>
            <person name="Barry K."/>
            <person name="Grigoriev I.V."/>
            <person name="Miller A.N."/>
            <person name="O'Donnell K."/>
            <person name="Stajich J.E."/>
            <person name="Bonito G."/>
        </authorList>
    </citation>
    <scope>NUCLEOTIDE SEQUENCE</scope>
    <source>
        <strain evidence="14">NVP60</strain>
    </source>
</reference>
<proteinExistence type="inferred from homology"/>
<keyword evidence="5 9" id="KW-0863">Zinc-finger</keyword>
<evidence type="ECO:0000256" key="3">
    <source>
        <dbReference type="ARBA" id="ARBA00022723"/>
    </source>
</evidence>
<dbReference type="InterPro" id="IPR011993">
    <property type="entry name" value="PH-like_dom_sf"/>
</dbReference>
<dbReference type="GO" id="GO:0043130">
    <property type="term" value="F:ubiquitin binding"/>
    <property type="evidence" value="ECO:0007669"/>
    <property type="project" value="UniProtKB-UniRule"/>
</dbReference>
<sequence>MDRWDPIELTSTFRPVLEPQEVIQTTQDQVGLYDGRVKAEDYPNGTVYLTNYRILYIDAKDPARKSIGLPLRLINGIQHYGGFMSSSPKITLDLYPRSANADPQSSTDFISSHGGGGGGLDSSALAALTLNTEPSWVCSCCYNSNQGGLAKCTVCGVRKPQGSLETPTTPAADPFHFIESIPTNTAIDTPSTNEQPGIACPACTFHNDPFMIHCEMCGTQLQDQDSMAFMLHRQQQHQRSISQLPSTLSQPSTSLSTTPNSLDMTATGKLSAPGKFMAGMSNFYNGSKPTVEDANSVKLSFRAGGSGSFQTLLKSAVGNKAWENKPKPRAVETARNQSSSTTIESGSSSPSIQVGGISGIMRTVESNKKVADETLSEAFRDLQGLMDKAAEMVALAETISNRLSKSSNVNNEETATFKTYLLSMGIAAPVTKDTAGAVFHKELARELVEFILPIVEREGGTMSLMDIYCVFNRARGVELISPKDLYTACELFEALNLPLRLRKFDSGLLVIQTLARYSDDEVSTAITTRIQNLPPGAGLTAVELASAIQISVALAQDQLLMTEARGLICRDESVEGLRFFDNLFTHWEI</sequence>
<dbReference type="Gene3D" id="6.10.140.260">
    <property type="match status" value="1"/>
</dbReference>
<comment type="subcellular location">
    <subcellularLocation>
        <location evidence="10">Cytoplasm</location>
    </subcellularLocation>
    <subcellularLocation>
        <location evidence="10">Endosome</location>
    </subcellularLocation>
</comment>
<gene>
    <name evidence="14" type="ORF">BGZ97_004421</name>
</gene>
<evidence type="ECO:0000256" key="4">
    <source>
        <dbReference type="ARBA" id="ARBA00022753"/>
    </source>
</evidence>
<dbReference type="FunFam" id="1.10.10.10:FF:000165">
    <property type="entry name" value="Vacuolar protein sorting protein (Vps36)"/>
    <property type="match status" value="1"/>
</dbReference>
<feature type="region of interest" description="Disordered" evidence="11">
    <location>
        <begin position="236"/>
        <end position="262"/>
    </location>
</feature>
<dbReference type="Proteomes" id="UP000823405">
    <property type="component" value="Unassembled WGS sequence"/>
</dbReference>
<dbReference type="PROSITE" id="PS01358">
    <property type="entry name" value="ZF_RANBP2_1"/>
    <property type="match status" value="1"/>
</dbReference>
<evidence type="ECO:0000256" key="7">
    <source>
        <dbReference type="ARBA" id="ARBA00022927"/>
    </source>
</evidence>
<comment type="subunit">
    <text evidence="10">Component of the endosomal sorting complex required for transport II (ESCRT-II).</text>
</comment>
<dbReference type="Gene3D" id="2.30.29.30">
    <property type="entry name" value="Pleckstrin-homology domain (PH domain)/Phosphotyrosine-binding domain (PTB)"/>
    <property type="match status" value="1"/>
</dbReference>
<evidence type="ECO:0000256" key="11">
    <source>
        <dbReference type="SAM" id="MobiDB-lite"/>
    </source>
</evidence>
<protein>
    <recommendedName>
        <fullName evidence="10">Vacuolar protein-sorting-associated protein 36</fullName>
    </recommendedName>
    <alternativeName>
        <fullName evidence="10">ESCRT-II complex subunit VPS36</fullName>
    </alternativeName>
</protein>
<evidence type="ECO:0000259" key="12">
    <source>
        <dbReference type="PROSITE" id="PS50199"/>
    </source>
</evidence>
<keyword evidence="4 10" id="KW-0967">Endosome</keyword>
<accession>A0A9P6QUE5</accession>
<dbReference type="InterPro" id="IPR036390">
    <property type="entry name" value="WH_DNA-bd_sf"/>
</dbReference>
<evidence type="ECO:0000256" key="6">
    <source>
        <dbReference type="ARBA" id="ARBA00022833"/>
    </source>
</evidence>
<dbReference type="PROSITE" id="PS50199">
    <property type="entry name" value="ZF_RANBP2_2"/>
    <property type="match status" value="1"/>
</dbReference>
<comment type="function">
    <text evidence="10">Component of the ESCRT-II complex (endosomal sorting complex required for transport II), which is required for multivesicular body (MVB) formation and sorting of endosomal cargo proteins into MVBs.</text>
</comment>
<keyword evidence="2 10" id="KW-0813">Transport</keyword>
<dbReference type="PANTHER" id="PTHR13128">
    <property type="entry name" value="VACUOLAR PROTEIN-SORTING-ASSOCIATED PROTEIN 36"/>
    <property type="match status" value="1"/>
</dbReference>
<keyword evidence="10" id="KW-0963">Cytoplasm</keyword>
<keyword evidence="6" id="KW-0862">Zinc</keyword>
<name>A0A9P6QUE5_9FUNG</name>
<dbReference type="GO" id="GO:0032266">
    <property type="term" value="F:phosphatidylinositol-3-phosphate binding"/>
    <property type="evidence" value="ECO:0007669"/>
    <property type="project" value="UniProtKB-UniRule"/>
</dbReference>
<dbReference type="PROSITE" id="PS51495">
    <property type="entry name" value="GLUE"/>
    <property type="match status" value="1"/>
</dbReference>
<dbReference type="EMBL" id="JAAAIN010002100">
    <property type="protein sequence ID" value="KAG0296905.1"/>
    <property type="molecule type" value="Genomic_DNA"/>
</dbReference>
<keyword evidence="7 10" id="KW-0653">Protein transport</keyword>
<dbReference type="PANTHER" id="PTHR13128:SF12">
    <property type="entry name" value="VACUOLAR PROTEIN-SORTING-ASSOCIATED PROTEIN 36"/>
    <property type="match status" value="1"/>
</dbReference>
<evidence type="ECO:0000313" key="14">
    <source>
        <dbReference type="EMBL" id="KAG0296905.1"/>
    </source>
</evidence>
<comment type="similarity">
    <text evidence="1 10">Belongs to the VPS36 family.</text>
</comment>
<dbReference type="Gene3D" id="1.10.10.10">
    <property type="entry name" value="Winged helix-like DNA-binding domain superfamily/Winged helix DNA-binding domain"/>
    <property type="match status" value="2"/>
</dbReference>
<dbReference type="InterPro" id="IPR036443">
    <property type="entry name" value="Znf_RanBP2_sf"/>
</dbReference>
<dbReference type="SMART" id="SM00547">
    <property type="entry name" value="ZnF_RBZ"/>
    <property type="match status" value="2"/>
</dbReference>
<dbReference type="Pfam" id="PF11605">
    <property type="entry name" value="Vps36_ESCRT-II"/>
    <property type="match status" value="1"/>
</dbReference>
<evidence type="ECO:0000256" key="1">
    <source>
        <dbReference type="ARBA" id="ARBA00009697"/>
    </source>
</evidence>
<dbReference type="OrthoDB" id="271448at2759"/>
<dbReference type="GO" id="GO:0000814">
    <property type="term" value="C:ESCRT II complex"/>
    <property type="evidence" value="ECO:0007669"/>
    <property type="project" value="UniProtKB-UniRule"/>
</dbReference>
<dbReference type="GO" id="GO:0031902">
    <property type="term" value="C:late endosome membrane"/>
    <property type="evidence" value="ECO:0007669"/>
    <property type="project" value="UniProtKB-UniRule"/>
</dbReference>
<keyword evidence="8" id="KW-0175">Coiled coil</keyword>
<evidence type="ECO:0000256" key="5">
    <source>
        <dbReference type="ARBA" id="ARBA00022771"/>
    </source>
</evidence>
<dbReference type="InterPro" id="IPR021648">
    <property type="entry name" value="GLUE_dom"/>
</dbReference>
<feature type="compositionally biased region" description="Low complexity" evidence="11">
    <location>
        <begin position="338"/>
        <end position="354"/>
    </location>
</feature>
<evidence type="ECO:0000313" key="15">
    <source>
        <dbReference type="Proteomes" id="UP000823405"/>
    </source>
</evidence>
<dbReference type="InterPro" id="IPR040608">
    <property type="entry name" value="Snf8/Vps36"/>
</dbReference>
<dbReference type="AlphaFoldDB" id="A0A9P6QUE5"/>
<evidence type="ECO:0000256" key="9">
    <source>
        <dbReference type="PROSITE-ProRule" id="PRU00322"/>
    </source>
</evidence>
<dbReference type="Pfam" id="PF04157">
    <property type="entry name" value="EAP30"/>
    <property type="match status" value="1"/>
</dbReference>
<dbReference type="InterPro" id="IPR001876">
    <property type="entry name" value="Znf_RanBP2"/>
</dbReference>
<comment type="caution">
    <text evidence="14">The sequence shown here is derived from an EMBL/GenBank/DDBJ whole genome shotgun (WGS) entry which is preliminary data.</text>
</comment>
<feature type="region of interest" description="Disordered" evidence="11">
    <location>
        <begin position="326"/>
        <end position="354"/>
    </location>
</feature>
<dbReference type="SUPFAM" id="SSF50729">
    <property type="entry name" value="PH domain-like"/>
    <property type="match status" value="1"/>
</dbReference>
<dbReference type="SUPFAM" id="SSF46785">
    <property type="entry name" value="Winged helix' DNA-binding domain"/>
    <property type="match status" value="2"/>
</dbReference>
<evidence type="ECO:0000256" key="8">
    <source>
        <dbReference type="ARBA" id="ARBA00023054"/>
    </source>
</evidence>
<keyword evidence="15" id="KW-1185">Reference proteome</keyword>
<dbReference type="InterPro" id="IPR037855">
    <property type="entry name" value="Vps36"/>
</dbReference>
<feature type="domain" description="RanBP2-type" evidence="12">
    <location>
        <begin position="132"/>
        <end position="161"/>
    </location>
</feature>
<keyword evidence="3" id="KW-0479">Metal-binding</keyword>
<organism evidence="14 15">
    <name type="scientific">Linnemannia gamsii</name>
    <dbReference type="NCBI Taxonomy" id="64522"/>
    <lineage>
        <taxon>Eukaryota</taxon>
        <taxon>Fungi</taxon>
        <taxon>Fungi incertae sedis</taxon>
        <taxon>Mucoromycota</taxon>
        <taxon>Mortierellomycotina</taxon>
        <taxon>Mortierellomycetes</taxon>
        <taxon>Mortierellales</taxon>
        <taxon>Mortierellaceae</taxon>
        <taxon>Linnemannia</taxon>
    </lineage>
</organism>
<dbReference type="GO" id="GO:0008270">
    <property type="term" value="F:zinc ion binding"/>
    <property type="evidence" value="ECO:0007669"/>
    <property type="project" value="UniProtKB-KW"/>
</dbReference>
<dbReference type="Gene3D" id="2.30.30.380">
    <property type="entry name" value="Zn-finger domain of Sec23/24"/>
    <property type="match status" value="1"/>
</dbReference>